<comment type="caution">
    <text evidence="5">The sequence shown here is derived from an EMBL/GenBank/DDBJ whole genome shotgun (WGS) entry which is preliminary data.</text>
</comment>
<accession>A0A8J4M0C2</accession>
<keyword evidence="6" id="KW-1185">Reference proteome</keyword>
<proteinExistence type="predicted"/>
<dbReference type="AlphaFoldDB" id="A0A8J4M0C2"/>
<keyword evidence="3" id="KW-0804">Transcription</keyword>
<keyword evidence="1" id="KW-0805">Transcription regulation</keyword>
<evidence type="ECO:0000256" key="2">
    <source>
        <dbReference type="ARBA" id="ARBA00023125"/>
    </source>
</evidence>
<dbReference type="InterPro" id="IPR000792">
    <property type="entry name" value="Tscrpt_reg_LuxR_C"/>
</dbReference>
<sequence length="78" mass="9060">MIEIESKLLNAILIKLSNHGLTYREKSVAVLWIQGCDYRTISKKLFISEHTTRTIIKNIYKKLEVNSKIVLLMKILAE</sequence>
<evidence type="ECO:0000256" key="1">
    <source>
        <dbReference type="ARBA" id="ARBA00023015"/>
    </source>
</evidence>
<dbReference type="PROSITE" id="PS50043">
    <property type="entry name" value="HTH_LUXR_2"/>
    <property type="match status" value="1"/>
</dbReference>
<reference evidence="5" key="1">
    <citation type="submission" date="2021-04" db="EMBL/GenBank/DDBJ databases">
        <title>Draft genome sequence of Xylanibacillus composti strain K13.</title>
        <authorList>
            <person name="Uke A."/>
            <person name="Chhe C."/>
            <person name="Baramee S."/>
            <person name="Kosugi A."/>
        </authorList>
    </citation>
    <scope>NUCLEOTIDE SEQUENCE</scope>
    <source>
        <strain evidence="5">K13</strain>
    </source>
</reference>
<dbReference type="GO" id="GO:0003677">
    <property type="term" value="F:DNA binding"/>
    <property type="evidence" value="ECO:0007669"/>
    <property type="project" value="UniProtKB-KW"/>
</dbReference>
<evidence type="ECO:0000313" key="6">
    <source>
        <dbReference type="Proteomes" id="UP000677918"/>
    </source>
</evidence>
<dbReference type="Pfam" id="PF00196">
    <property type="entry name" value="GerE"/>
    <property type="match status" value="1"/>
</dbReference>
<organism evidence="5 6">
    <name type="scientific">Xylanibacillus composti</name>
    <dbReference type="NCBI Taxonomy" id="1572762"/>
    <lineage>
        <taxon>Bacteria</taxon>
        <taxon>Bacillati</taxon>
        <taxon>Bacillota</taxon>
        <taxon>Bacilli</taxon>
        <taxon>Bacillales</taxon>
        <taxon>Paenibacillaceae</taxon>
        <taxon>Xylanibacillus</taxon>
    </lineage>
</organism>
<dbReference type="EMBL" id="BOVK01000002">
    <property type="protein sequence ID" value="GIQ67294.1"/>
    <property type="molecule type" value="Genomic_DNA"/>
</dbReference>
<dbReference type="Proteomes" id="UP000677918">
    <property type="component" value="Unassembled WGS sequence"/>
</dbReference>
<keyword evidence="2" id="KW-0238">DNA-binding</keyword>
<dbReference type="SMART" id="SM00421">
    <property type="entry name" value="HTH_LUXR"/>
    <property type="match status" value="1"/>
</dbReference>
<dbReference type="InterPro" id="IPR036388">
    <property type="entry name" value="WH-like_DNA-bd_sf"/>
</dbReference>
<dbReference type="PANTHER" id="PTHR44688:SF16">
    <property type="entry name" value="DNA-BINDING TRANSCRIPTIONAL ACTIVATOR DEVR_DOSR"/>
    <property type="match status" value="1"/>
</dbReference>
<dbReference type="Gene3D" id="1.10.10.10">
    <property type="entry name" value="Winged helix-like DNA-binding domain superfamily/Winged helix DNA-binding domain"/>
    <property type="match status" value="1"/>
</dbReference>
<evidence type="ECO:0000256" key="3">
    <source>
        <dbReference type="ARBA" id="ARBA00023163"/>
    </source>
</evidence>
<dbReference type="RefSeq" id="WP_213409900.1">
    <property type="nucleotide sequence ID" value="NZ_BOVK01000002.1"/>
</dbReference>
<protein>
    <recommendedName>
        <fullName evidence="4">HTH luxR-type domain-containing protein</fullName>
    </recommendedName>
</protein>
<evidence type="ECO:0000313" key="5">
    <source>
        <dbReference type="EMBL" id="GIQ67294.1"/>
    </source>
</evidence>
<dbReference type="PANTHER" id="PTHR44688">
    <property type="entry name" value="DNA-BINDING TRANSCRIPTIONAL ACTIVATOR DEVR_DOSR"/>
    <property type="match status" value="1"/>
</dbReference>
<feature type="domain" description="HTH luxR-type" evidence="4">
    <location>
        <begin position="14"/>
        <end position="78"/>
    </location>
</feature>
<dbReference type="SUPFAM" id="SSF46894">
    <property type="entry name" value="C-terminal effector domain of the bipartite response regulators"/>
    <property type="match status" value="1"/>
</dbReference>
<dbReference type="GO" id="GO:0006355">
    <property type="term" value="P:regulation of DNA-templated transcription"/>
    <property type="evidence" value="ECO:0007669"/>
    <property type="project" value="InterPro"/>
</dbReference>
<evidence type="ECO:0000259" key="4">
    <source>
        <dbReference type="PROSITE" id="PS50043"/>
    </source>
</evidence>
<gene>
    <name evidence="5" type="ORF">XYCOK13_01180</name>
</gene>
<dbReference type="PRINTS" id="PR00038">
    <property type="entry name" value="HTHLUXR"/>
</dbReference>
<name>A0A8J4M0C2_9BACL</name>
<dbReference type="InterPro" id="IPR016032">
    <property type="entry name" value="Sig_transdc_resp-reg_C-effctor"/>
</dbReference>